<sequence>MPIDEASLVDDFIQVIDDLFDEVAKGEKDYSAYMGSSRRSNPLCANFAEPAAGRRLPGIGSSAFGSAVPPPAAGVKRKAESEVIDLTLD</sequence>
<proteinExistence type="predicted"/>
<protein>
    <submittedName>
        <fullName evidence="1">Uncharacterized protein</fullName>
    </submittedName>
</protein>
<keyword evidence="2" id="KW-1185">Reference proteome</keyword>
<evidence type="ECO:0000313" key="2">
    <source>
        <dbReference type="Proteomes" id="UP001172102"/>
    </source>
</evidence>
<comment type="caution">
    <text evidence="1">The sequence shown here is derived from an EMBL/GenBank/DDBJ whole genome shotgun (WGS) entry which is preliminary data.</text>
</comment>
<reference evidence="1" key="1">
    <citation type="submission" date="2023-06" db="EMBL/GenBank/DDBJ databases">
        <title>Genome-scale phylogeny and comparative genomics of the fungal order Sordariales.</title>
        <authorList>
            <consortium name="Lawrence Berkeley National Laboratory"/>
            <person name="Hensen N."/>
            <person name="Bonometti L."/>
            <person name="Westerberg I."/>
            <person name="Brannstrom I.O."/>
            <person name="Guillou S."/>
            <person name="Cros-Aarteil S."/>
            <person name="Calhoun S."/>
            <person name="Haridas S."/>
            <person name="Kuo A."/>
            <person name="Mondo S."/>
            <person name="Pangilinan J."/>
            <person name="Riley R."/>
            <person name="Labutti K."/>
            <person name="Andreopoulos B."/>
            <person name="Lipzen A."/>
            <person name="Chen C."/>
            <person name="Yanf M."/>
            <person name="Daum C."/>
            <person name="Ng V."/>
            <person name="Clum A."/>
            <person name="Steindorff A."/>
            <person name="Ohm R."/>
            <person name="Martin F."/>
            <person name="Silar P."/>
            <person name="Natvig D."/>
            <person name="Lalanne C."/>
            <person name="Gautier V."/>
            <person name="Ament-Velasquez S.L."/>
            <person name="Kruys A."/>
            <person name="Hutchinson M.I."/>
            <person name="Powell A.J."/>
            <person name="Barry K."/>
            <person name="Miller A.N."/>
            <person name="Grigoriev I.V."/>
            <person name="Debuchy R."/>
            <person name="Gladieux P."/>
            <person name="Thoren M.H."/>
            <person name="Johannesson H."/>
        </authorList>
    </citation>
    <scope>NUCLEOTIDE SEQUENCE</scope>
    <source>
        <strain evidence="1">SMH4607-1</strain>
    </source>
</reference>
<name>A0AA40AZU6_9PEZI</name>
<organism evidence="1 2">
    <name type="scientific">Lasiosphaeris hirsuta</name>
    <dbReference type="NCBI Taxonomy" id="260670"/>
    <lineage>
        <taxon>Eukaryota</taxon>
        <taxon>Fungi</taxon>
        <taxon>Dikarya</taxon>
        <taxon>Ascomycota</taxon>
        <taxon>Pezizomycotina</taxon>
        <taxon>Sordariomycetes</taxon>
        <taxon>Sordariomycetidae</taxon>
        <taxon>Sordariales</taxon>
        <taxon>Lasiosphaeriaceae</taxon>
        <taxon>Lasiosphaeris</taxon>
    </lineage>
</organism>
<dbReference type="EMBL" id="JAUKUA010000002">
    <property type="protein sequence ID" value="KAK0725082.1"/>
    <property type="molecule type" value="Genomic_DNA"/>
</dbReference>
<evidence type="ECO:0000313" key="1">
    <source>
        <dbReference type="EMBL" id="KAK0725082.1"/>
    </source>
</evidence>
<dbReference type="Proteomes" id="UP001172102">
    <property type="component" value="Unassembled WGS sequence"/>
</dbReference>
<gene>
    <name evidence="1" type="ORF">B0H67DRAFT_641540</name>
</gene>
<accession>A0AA40AZU6</accession>
<dbReference type="AlphaFoldDB" id="A0AA40AZU6"/>